<evidence type="ECO:0000313" key="2">
    <source>
        <dbReference type="EMBL" id="KAF0914367.1"/>
    </source>
</evidence>
<evidence type="ECO:0000256" key="1">
    <source>
        <dbReference type="SAM" id="MobiDB-lite"/>
    </source>
</evidence>
<accession>A0A6G1DPC9</accession>
<dbReference type="Proteomes" id="UP000479710">
    <property type="component" value="Unassembled WGS sequence"/>
</dbReference>
<keyword evidence="3" id="KW-1185">Reference proteome</keyword>
<dbReference type="EMBL" id="SPHZ02000006">
    <property type="protein sequence ID" value="KAF0914367.1"/>
    <property type="molecule type" value="Genomic_DNA"/>
</dbReference>
<gene>
    <name evidence="2" type="ORF">E2562_028244</name>
</gene>
<feature type="compositionally biased region" description="Low complexity" evidence="1">
    <location>
        <begin position="70"/>
        <end position="82"/>
    </location>
</feature>
<feature type="region of interest" description="Disordered" evidence="1">
    <location>
        <begin position="65"/>
        <end position="103"/>
    </location>
</feature>
<organism evidence="2 3">
    <name type="scientific">Oryza meyeriana var. granulata</name>
    <dbReference type="NCBI Taxonomy" id="110450"/>
    <lineage>
        <taxon>Eukaryota</taxon>
        <taxon>Viridiplantae</taxon>
        <taxon>Streptophyta</taxon>
        <taxon>Embryophyta</taxon>
        <taxon>Tracheophyta</taxon>
        <taxon>Spermatophyta</taxon>
        <taxon>Magnoliopsida</taxon>
        <taxon>Liliopsida</taxon>
        <taxon>Poales</taxon>
        <taxon>Poaceae</taxon>
        <taxon>BOP clade</taxon>
        <taxon>Oryzoideae</taxon>
        <taxon>Oryzeae</taxon>
        <taxon>Oryzinae</taxon>
        <taxon>Oryza</taxon>
        <taxon>Oryza meyeriana</taxon>
    </lineage>
</organism>
<proteinExistence type="predicted"/>
<comment type="caution">
    <text evidence="2">The sequence shown here is derived from an EMBL/GenBank/DDBJ whole genome shotgun (WGS) entry which is preliminary data.</text>
</comment>
<protein>
    <submittedName>
        <fullName evidence="2">Uncharacterized protein</fullName>
    </submittedName>
</protein>
<dbReference type="AlphaFoldDB" id="A0A6G1DPC9"/>
<reference evidence="2 3" key="1">
    <citation type="submission" date="2019-11" db="EMBL/GenBank/DDBJ databases">
        <title>Whole genome sequence of Oryza granulata.</title>
        <authorList>
            <person name="Li W."/>
        </authorList>
    </citation>
    <scope>NUCLEOTIDE SEQUENCE [LARGE SCALE GENOMIC DNA]</scope>
    <source>
        <strain evidence="3">cv. Menghai</strain>
        <tissue evidence="2">Leaf</tissue>
    </source>
</reference>
<name>A0A6G1DPC9_9ORYZ</name>
<sequence length="103" mass="11165">MSSHDNGGEHSFSVHISTDYQESLRYAEPIEHMVFDEMPTPTQTNVSSSRAGAIRRACLGRGECRGVETGKAAARSAPAGRAVRSRGGDEEAPAPRRRPAEKR</sequence>
<evidence type="ECO:0000313" key="3">
    <source>
        <dbReference type="Proteomes" id="UP000479710"/>
    </source>
</evidence>